<dbReference type="AlphaFoldDB" id="A0A143BN98"/>
<accession>A0A143BN98</accession>
<keyword evidence="2" id="KW-1185">Reference proteome</keyword>
<dbReference type="EMBL" id="CP011454">
    <property type="protein sequence ID" value="AMW05931.1"/>
    <property type="molecule type" value="Genomic_DNA"/>
</dbReference>
<reference evidence="1 2" key="2">
    <citation type="journal article" date="2016" name="Environ. Microbiol. Rep.">
        <title>Metagenomic evidence for the presence of phototrophic Gemmatimonadetes bacteria in diverse environments.</title>
        <authorList>
            <person name="Zeng Y."/>
            <person name="Baumbach J."/>
            <person name="Barbosa E.G."/>
            <person name="Azevedo V."/>
            <person name="Zhang C."/>
            <person name="Koblizek M."/>
        </authorList>
    </citation>
    <scope>NUCLEOTIDE SEQUENCE [LARGE SCALE GENOMIC DNA]</scope>
    <source>
        <strain evidence="1 2">AP64</strain>
    </source>
</reference>
<evidence type="ECO:0000313" key="2">
    <source>
        <dbReference type="Proteomes" id="UP000076404"/>
    </source>
</evidence>
<sequence length="210" mass="22302">MHTTAQPLLKGEQTTGNIVTVVPKGARVNDSVSKAMPSFDWERRRGLDDRSDVGLRINSFSGAIVSYKRRLDGVTLKQSRATAILVGAGFVNAGEHAHGEITLITSAGDSTRSTMPYGGVRLIQIMPLSTDAVSDKPTIGVFGGTRLGGRDGGISLELGVFYDRSALGLRRNDLVIVPSIAFQGLSFKQLFSGMIAGAPRGPCLNRPVCT</sequence>
<name>A0A143BN98_9BACT</name>
<reference evidence="1 2" key="1">
    <citation type="journal article" date="2014" name="Proc. Natl. Acad. Sci. U.S.A.">
        <title>Functional type 2 photosynthetic reaction centers found in the rare bacterial phylum Gemmatimonadetes.</title>
        <authorList>
            <person name="Zeng Y."/>
            <person name="Feng F."/>
            <person name="Medova H."/>
            <person name="Dean J."/>
            <person name="Koblizek M."/>
        </authorList>
    </citation>
    <scope>NUCLEOTIDE SEQUENCE [LARGE SCALE GENOMIC DNA]</scope>
    <source>
        <strain evidence="1 2">AP64</strain>
    </source>
</reference>
<dbReference type="Proteomes" id="UP000076404">
    <property type="component" value="Chromosome"/>
</dbReference>
<organism evidence="1 2">
    <name type="scientific">Gemmatimonas phototrophica</name>
    <dbReference type="NCBI Taxonomy" id="1379270"/>
    <lineage>
        <taxon>Bacteria</taxon>
        <taxon>Pseudomonadati</taxon>
        <taxon>Gemmatimonadota</taxon>
        <taxon>Gemmatimonadia</taxon>
        <taxon>Gemmatimonadales</taxon>
        <taxon>Gemmatimonadaceae</taxon>
        <taxon>Gemmatimonas</taxon>
    </lineage>
</organism>
<evidence type="ECO:0000313" key="1">
    <source>
        <dbReference type="EMBL" id="AMW05931.1"/>
    </source>
</evidence>
<dbReference type="STRING" id="1379270.GEMMAAP_16280"/>
<proteinExistence type="predicted"/>
<protein>
    <recommendedName>
        <fullName evidence="3">TonB-dependent receptor-like beta-barrel domain-containing protein</fullName>
    </recommendedName>
</protein>
<gene>
    <name evidence="1" type="ORF">GEMMAAP_16280</name>
</gene>
<dbReference type="KEGG" id="gph:GEMMAAP_16280"/>
<evidence type="ECO:0008006" key="3">
    <source>
        <dbReference type="Google" id="ProtNLM"/>
    </source>
</evidence>